<dbReference type="Proteomes" id="UP000187203">
    <property type="component" value="Unassembled WGS sequence"/>
</dbReference>
<keyword evidence="3" id="KW-1185">Reference proteome</keyword>
<evidence type="ECO:0000256" key="1">
    <source>
        <dbReference type="SAM" id="MobiDB-lite"/>
    </source>
</evidence>
<dbReference type="AlphaFoldDB" id="A0A1R3L2C5"/>
<feature type="non-terminal residue" evidence="2">
    <location>
        <position position="266"/>
    </location>
</feature>
<organism evidence="2 3">
    <name type="scientific">Corchorus olitorius</name>
    <dbReference type="NCBI Taxonomy" id="93759"/>
    <lineage>
        <taxon>Eukaryota</taxon>
        <taxon>Viridiplantae</taxon>
        <taxon>Streptophyta</taxon>
        <taxon>Embryophyta</taxon>
        <taxon>Tracheophyta</taxon>
        <taxon>Spermatophyta</taxon>
        <taxon>Magnoliopsida</taxon>
        <taxon>eudicotyledons</taxon>
        <taxon>Gunneridae</taxon>
        <taxon>Pentapetalae</taxon>
        <taxon>rosids</taxon>
        <taxon>malvids</taxon>
        <taxon>Malvales</taxon>
        <taxon>Malvaceae</taxon>
        <taxon>Grewioideae</taxon>
        <taxon>Apeibeae</taxon>
        <taxon>Corchorus</taxon>
    </lineage>
</organism>
<accession>A0A1R3L2C5</accession>
<feature type="region of interest" description="Disordered" evidence="1">
    <location>
        <begin position="80"/>
        <end position="101"/>
    </location>
</feature>
<sequence length="266" mass="28517">MQPHLLRALPVLEADRVGVACAVLHPVAERAALARLGLDARLRGIARQGPGRHVGGVVDAARDDGIVRVAVQEIHDHFLPDARDRDRPEPRARPARRHAHPAAGVLVHRPQPVPVELHLDAAVFVRPDFLACRAYDHCRLWACGAWLGCFSGGGVGQARGLGREAEFLERALLLVVLERLARLGAVERGTARILVQVVGDARDEVLPVLVAARVVLQGKGVARREAAAARFTPDGAVSGQAFLQAHPGVLLAVAMLHVAARPFVDL</sequence>
<feature type="compositionally biased region" description="Basic and acidic residues" evidence="1">
    <location>
        <begin position="80"/>
        <end position="92"/>
    </location>
</feature>
<reference evidence="3" key="1">
    <citation type="submission" date="2013-09" db="EMBL/GenBank/DDBJ databases">
        <title>Corchorus olitorius genome sequencing.</title>
        <authorList>
            <person name="Alam M."/>
            <person name="Haque M.S."/>
            <person name="Islam M.S."/>
            <person name="Emdad E.M."/>
            <person name="Islam M.M."/>
            <person name="Ahmed B."/>
            <person name="Halim A."/>
            <person name="Hossen Q.M.M."/>
            <person name="Hossain M.Z."/>
            <person name="Ahmed R."/>
            <person name="Khan M.M."/>
            <person name="Islam R."/>
            <person name="Rashid M.M."/>
            <person name="Khan S.A."/>
            <person name="Rahman M.S."/>
            <person name="Alam M."/>
            <person name="Yahiya A.S."/>
            <person name="Khan M.S."/>
            <person name="Azam M.S."/>
            <person name="Haque T."/>
            <person name="Lashkar M.Z.H."/>
            <person name="Akhand A.I."/>
            <person name="Morshed G."/>
            <person name="Roy S."/>
            <person name="Uddin K.S."/>
            <person name="Rabeya T."/>
            <person name="Hossain A.S."/>
            <person name="Chowdhury A."/>
            <person name="Snigdha A.R."/>
            <person name="Mortoza M.S."/>
            <person name="Matin S.A."/>
            <person name="Hoque S.M.E."/>
            <person name="Islam M.K."/>
            <person name="Roy D.K."/>
            <person name="Haider R."/>
            <person name="Moosa M.M."/>
            <person name="Elias S.M."/>
            <person name="Hasan A.M."/>
            <person name="Jahan S."/>
            <person name="Shafiuddin M."/>
            <person name="Mahmood N."/>
            <person name="Shommy N.S."/>
        </authorList>
    </citation>
    <scope>NUCLEOTIDE SEQUENCE [LARGE SCALE GENOMIC DNA]</scope>
    <source>
        <strain evidence="3">cv. O-4</strain>
    </source>
</reference>
<name>A0A1R3L2C5_9ROSI</name>
<proteinExistence type="predicted"/>
<protein>
    <submittedName>
        <fullName evidence="2">Uncharacterized protein</fullName>
    </submittedName>
</protein>
<comment type="caution">
    <text evidence="2">The sequence shown here is derived from an EMBL/GenBank/DDBJ whole genome shotgun (WGS) entry which is preliminary data.</text>
</comment>
<evidence type="ECO:0000313" key="2">
    <source>
        <dbReference type="EMBL" id="OMP13496.1"/>
    </source>
</evidence>
<gene>
    <name evidence="2" type="ORF">COLO4_01559</name>
</gene>
<evidence type="ECO:0000313" key="3">
    <source>
        <dbReference type="Proteomes" id="UP000187203"/>
    </source>
</evidence>
<dbReference type="EMBL" id="AWUE01004103">
    <property type="protein sequence ID" value="OMP13496.1"/>
    <property type="molecule type" value="Genomic_DNA"/>
</dbReference>